<evidence type="ECO:0000256" key="4">
    <source>
        <dbReference type="SAM" id="SignalP"/>
    </source>
</evidence>
<feature type="chain" id="PRO_5037396318" evidence="4">
    <location>
        <begin position="31"/>
        <end position="412"/>
    </location>
</feature>
<dbReference type="EMBL" id="JAHRVA010000001">
    <property type="protein sequence ID" value="MBV2142121.1"/>
    <property type="molecule type" value="Genomic_DNA"/>
</dbReference>
<keyword evidence="3" id="KW-0029">Amino-acid transport</keyword>
<feature type="signal peptide" evidence="4">
    <location>
        <begin position="1"/>
        <end position="30"/>
    </location>
</feature>
<evidence type="ECO:0000256" key="2">
    <source>
        <dbReference type="ARBA" id="ARBA00022729"/>
    </source>
</evidence>
<dbReference type="Proteomes" id="UP000752297">
    <property type="component" value="Unassembled WGS sequence"/>
</dbReference>
<dbReference type="PANTHER" id="PTHR30483">
    <property type="entry name" value="LEUCINE-SPECIFIC-BINDING PROTEIN"/>
    <property type="match status" value="1"/>
</dbReference>
<dbReference type="RefSeq" id="WP_217676148.1">
    <property type="nucleotide sequence ID" value="NZ_JAHRVA010000001.1"/>
</dbReference>
<reference evidence="6 7" key="1">
    <citation type="submission" date="2021-06" db="EMBL/GenBank/DDBJ databases">
        <title>Falsochrobactrum tianjin sp.nov., a new petroleum-degrading bacteria isolated from oily soils.</title>
        <authorList>
            <person name="Chen G."/>
            <person name="Chen H."/>
            <person name="Tian J."/>
            <person name="Qing J."/>
            <person name="Zhong L."/>
            <person name="Ma W."/>
            <person name="Song Y."/>
            <person name="Cui X."/>
            <person name="Yan B."/>
        </authorList>
    </citation>
    <scope>NUCLEOTIDE SEQUENCE [LARGE SCALE GENOMIC DNA]</scope>
    <source>
        <strain evidence="6 7">TDYN1</strain>
    </source>
</reference>
<dbReference type="PANTHER" id="PTHR30483:SF6">
    <property type="entry name" value="PERIPLASMIC BINDING PROTEIN OF ABC TRANSPORTER FOR NATURAL AMINO ACIDS"/>
    <property type="match status" value="1"/>
</dbReference>
<accession>A0A949PLK7</accession>
<proteinExistence type="predicted"/>
<feature type="domain" description="Leucine-binding protein" evidence="5">
    <location>
        <begin position="38"/>
        <end position="375"/>
    </location>
</feature>
<dbReference type="InterPro" id="IPR028081">
    <property type="entry name" value="Leu-bd"/>
</dbReference>
<dbReference type="CDD" id="cd06327">
    <property type="entry name" value="PBP1_SBP-like"/>
    <property type="match status" value="1"/>
</dbReference>
<gene>
    <name evidence="6" type="ORF">KUG47_01250</name>
</gene>
<protein>
    <submittedName>
        <fullName evidence="6">ABC transporter substrate-binding protein</fullName>
    </submittedName>
</protein>
<evidence type="ECO:0000313" key="7">
    <source>
        <dbReference type="Proteomes" id="UP000752297"/>
    </source>
</evidence>
<sequence>MTRINKNRGIRLTLAALAVGAVSFAWPVHAQEVSDGMVKIGVLTDMSGVYSDMNGNGSVIAAEMAIEDFGNSVLGKPVELISADHQQKADVGTGIAHRWIDSEKVDTLVDLTNSAIALAVQDIAREANRIAIFTSPGTTDLTGAKCSPTGFHWVYDNYSNGVGPVKALIEQGKKNWYFIVSDFAFGHSLEAIARRTVEDAGATVAGSVRHPLNAPDFSAFLLPAQASGAEAILVAGSGRDLSTLVKQANEFGIVAGGQMIVAPVMFLSDIHAMGLEQAQGISFIDGFYWDRNDETRAFAKRFGERHGGKMPTSIQAGVYSSVTHYLKAVQAAGTDEAKAVAQKMRELPVDDFFAHGGKVREDGRMVHDMYLARVKSPSESKYPWDYEEIVATIKGDDIFLPLDQSACPLVKK</sequence>
<evidence type="ECO:0000259" key="5">
    <source>
        <dbReference type="Pfam" id="PF13458"/>
    </source>
</evidence>
<comment type="caution">
    <text evidence="6">The sequence shown here is derived from an EMBL/GenBank/DDBJ whole genome shotgun (WGS) entry which is preliminary data.</text>
</comment>
<keyword evidence="1" id="KW-0813">Transport</keyword>
<keyword evidence="2 4" id="KW-0732">Signal</keyword>
<evidence type="ECO:0000256" key="1">
    <source>
        <dbReference type="ARBA" id="ARBA00022448"/>
    </source>
</evidence>
<evidence type="ECO:0000313" key="6">
    <source>
        <dbReference type="EMBL" id="MBV2142121.1"/>
    </source>
</evidence>
<name>A0A949PLK7_9HYPH</name>
<keyword evidence="7" id="KW-1185">Reference proteome</keyword>
<organism evidence="6 7">
    <name type="scientific">Falsochrobactrum tianjinense</name>
    <dbReference type="NCBI Taxonomy" id="2706015"/>
    <lineage>
        <taxon>Bacteria</taxon>
        <taxon>Pseudomonadati</taxon>
        <taxon>Pseudomonadota</taxon>
        <taxon>Alphaproteobacteria</taxon>
        <taxon>Hyphomicrobiales</taxon>
        <taxon>Brucellaceae</taxon>
        <taxon>Falsochrobactrum</taxon>
    </lineage>
</organism>
<dbReference type="GO" id="GO:0006865">
    <property type="term" value="P:amino acid transport"/>
    <property type="evidence" value="ECO:0007669"/>
    <property type="project" value="UniProtKB-KW"/>
</dbReference>
<dbReference type="AlphaFoldDB" id="A0A949PLK7"/>
<dbReference type="InterPro" id="IPR051010">
    <property type="entry name" value="BCAA_transport"/>
</dbReference>
<evidence type="ECO:0000256" key="3">
    <source>
        <dbReference type="ARBA" id="ARBA00022970"/>
    </source>
</evidence>
<dbReference type="Pfam" id="PF13458">
    <property type="entry name" value="Peripla_BP_6"/>
    <property type="match status" value="1"/>
</dbReference>